<dbReference type="InterPro" id="IPR017871">
    <property type="entry name" value="ABC_transporter-like_CS"/>
</dbReference>
<dbReference type="FunFam" id="3.40.50.300:FF:000335">
    <property type="entry name" value="ATP binding cassette subfamily A member 5"/>
    <property type="match status" value="1"/>
</dbReference>
<dbReference type="Pfam" id="PF12698">
    <property type="entry name" value="ABC2_membrane_3"/>
    <property type="match status" value="2"/>
</dbReference>
<feature type="transmembrane region" description="Helical" evidence="10">
    <location>
        <begin position="329"/>
        <end position="349"/>
    </location>
</feature>
<feature type="transmembrane region" description="Helical" evidence="10">
    <location>
        <begin position="866"/>
        <end position="890"/>
    </location>
</feature>
<evidence type="ECO:0000256" key="4">
    <source>
        <dbReference type="ARBA" id="ARBA00022692"/>
    </source>
</evidence>
<dbReference type="FunFam" id="3.40.50.300:FF:000436">
    <property type="entry name" value="ATP binding cassette subfamily A member 9"/>
    <property type="match status" value="1"/>
</dbReference>
<evidence type="ECO:0000256" key="6">
    <source>
        <dbReference type="ARBA" id="ARBA00022741"/>
    </source>
</evidence>
<keyword evidence="13" id="KW-1185">Reference proteome</keyword>
<keyword evidence="3" id="KW-0813">Transport</keyword>
<dbReference type="PROSITE" id="PS00211">
    <property type="entry name" value="ABC_TRANSPORTER_1"/>
    <property type="match status" value="1"/>
</dbReference>
<keyword evidence="5" id="KW-0677">Repeat</keyword>
<feature type="transmembrane region" description="Helical" evidence="10">
    <location>
        <begin position="356"/>
        <end position="378"/>
    </location>
</feature>
<dbReference type="InterPro" id="IPR027417">
    <property type="entry name" value="P-loop_NTPase"/>
</dbReference>
<comment type="similarity">
    <text evidence="2">Belongs to the ABC transporter superfamily. ABCA family.</text>
</comment>
<dbReference type="InterPro" id="IPR003439">
    <property type="entry name" value="ABC_transporter-like_ATP-bd"/>
</dbReference>
<keyword evidence="6" id="KW-0547">Nucleotide-binding</keyword>
<evidence type="ECO:0000313" key="13">
    <source>
        <dbReference type="Proteomes" id="UP000812440"/>
    </source>
</evidence>
<dbReference type="OrthoDB" id="8061355at2759"/>
<dbReference type="CDD" id="cd03263">
    <property type="entry name" value="ABC_subfamily_A"/>
    <property type="match status" value="2"/>
</dbReference>
<feature type="domain" description="ABC transporter" evidence="11">
    <location>
        <begin position="479"/>
        <end position="714"/>
    </location>
</feature>
<feature type="transmembrane region" description="Helical" evidence="10">
    <location>
        <begin position="219"/>
        <end position="244"/>
    </location>
</feature>
<dbReference type="Pfam" id="PF23321">
    <property type="entry name" value="R1_ABCA1"/>
    <property type="match status" value="1"/>
</dbReference>
<feature type="domain" description="ABC transporter" evidence="11">
    <location>
        <begin position="1260"/>
        <end position="1499"/>
    </location>
</feature>
<dbReference type="PROSITE" id="PS50893">
    <property type="entry name" value="ABC_TRANSPORTER_2"/>
    <property type="match status" value="2"/>
</dbReference>
<evidence type="ECO:0000256" key="9">
    <source>
        <dbReference type="ARBA" id="ARBA00023136"/>
    </source>
</evidence>
<keyword evidence="8 10" id="KW-1133">Transmembrane helix</keyword>
<evidence type="ECO:0000259" key="11">
    <source>
        <dbReference type="PROSITE" id="PS50893"/>
    </source>
</evidence>
<dbReference type="GO" id="GO:0016887">
    <property type="term" value="F:ATP hydrolysis activity"/>
    <property type="evidence" value="ECO:0007669"/>
    <property type="project" value="InterPro"/>
</dbReference>
<evidence type="ECO:0000256" key="7">
    <source>
        <dbReference type="ARBA" id="ARBA00022840"/>
    </source>
</evidence>
<sequence length="1616" mass="183749">MPERKLKETSLCQQTLALFWKNLLLKWRRKWPSILEWIQHLAFVFLMLNIISIGIYITPPKEKYVPAEILGRLDAPNLHSFVVGYVNTSSTSSRIMEKVAKSIIMPGATVKEYVDEKQLLEDVINASVVAVSFVDKFSYQIRYHYSQLYFPNDYFAYIGYCENGSIYCNPTNYWSKGFLSLQASIDSAIIEVTTNQSVWNTMASLVAMKMKSMMQQTKLYFHTAISIFAMPMCYVSLMYLLSLYVTRERCEMREILKMMGLRDLAFWLSWGLLYICYILIIANLMTLITKTYIFVESSYGIIMLLFFLYGIALMSFTFMLSSLIRNPRITAIAGFFITVFLSALSLVLMSRNVPRALEVLLSIFPQFAFSVGIIQSIHLESDFQGVYFSDMMEESSHILSSYISLVLDSIFYMTLTLYFDKILSDKHGAKYEPFFFLKSSFWSKERPSPINIQIHGSSESSFDESDEKVHADLHGKEAIRINRIKKIYCDKDKNINALRGLDLNIYEGQITALLGHSGAGKTTLLNILSGMCPASDGSVSVYNYNLNDMRHLEEIRKRVGFCPQFDVKFDPLKVKENLTVFAMIKGIPLKQVAQEVQHILSNLQMNDIANTDVNKLSGGQRRKLSFAIAILGDPQVLLLDEPTAGLDPCSRHNIWTILKERKADRVTLFSTQFMDEADILADRKAVISNGRLRCVGSSLFLKRKWGIGYHLRMQVSPPCDTELMTSIIKQHIPNAKLTTQNEEELTYILPFENMDVFPDLFLHLDGHVGGSIINYGVSMTTLDDVFLKLEGEAEIDKGDYGVFSPEPGISDDRDEYTVAMEDSLLLMSDSGNVTLSGFALWRQQVLAVARIRFLKLRHDSKSFRSILLLLAIFIMALLMITIMINILFIINSWELTPSLYFQRPGDRIHNYYTELRIYNNTGSPIEDFVGAVRKQNIELEVLNGKYDVFTTTYRGAIEISQAEKGYHFTIVGNTKAYNGLPVLLNIISNALLETFKSSEHIRVWANHVLDSKMHPDGYFTLVSSTFLTMFAVGLPPHFAMSSIDDNRLNARSQLRISGLFPSAYWFGQALVDVVLYWILLFLMTAVVFAFNYHFVFGFWNVIIMIIGIISFGISMVLYVYNISFIFGKGKSHHDSWSLFFVIVAILPFIMEDFFIMLHIVVVFHLLFPPSTLTGIMLYVPFIHIVLLYGILWCFETKFRNKCQNKDPIFRIFRGKNKVKENPEVLDNDVDEEVLAERERVKSFVTSGNVGEKPVIIVNNLRKEYKVKKGGSIFKKKRTAATKNISLCVRKGEVLGLLGPNGAGKTTSINVLAGEEIPTAGEVMLNGNVLDKSQCTYGPDGFLGYCPQDNPLWPNLTVKEHLEAYAAVKGMKKDDSDIAIKRVCEALELKNHLQIAARKLSAGISRKVWFAIGMLGNPSIVLLDEPSTGLDPKGQQRIWRAIRAAIKNKDRGAILTTHYMEEAEAVCDRVAIMVSGKLRCIGSIQQLKSKYGKDYCLEIKVKDSYQVDQIHNEVLRIFPHAARQDRFSLLLVYKIPMDNINSLSQAFLHLEEAKRVYNIEEYSFSQSTLEQVTISICKINWSMYRPHPLAAGLVVRSTVTGEIRSTAPFELLRQNFQ</sequence>
<dbReference type="EMBL" id="JAACNH010000003">
    <property type="protein sequence ID" value="KAG8446449.1"/>
    <property type="molecule type" value="Genomic_DNA"/>
</dbReference>
<dbReference type="InterPro" id="IPR056264">
    <property type="entry name" value="R2_ABCA1-4-like"/>
</dbReference>
<dbReference type="PANTHER" id="PTHR19229">
    <property type="entry name" value="ATP-BINDING CASSETTE TRANSPORTER SUBFAMILY A ABCA"/>
    <property type="match status" value="1"/>
</dbReference>
<dbReference type="SUPFAM" id="SSF52540">
    <property type="entry name" value="P-loop containing nucleoside triphosphate hydrolases"/>
    <property type="match status" value="2"/>
</dbReference>
<feature type="transmembrane region" description="Helical" evidence="10">
    <location>
        <begin position="299"/>
        <end position="323"/>
    </location>
</feature>
<evidence type="ECO:0000256" key="2">
    <source>
        <dbReference type="ARBA" id="ARBA00008869"/>
    </source>
</evidence>
<evidence type="ECO:0000256" key="5">
    <source>
        <dbReference type="ARBA" id="ARBA00022737"/>
    </source>
</evidence>
<keyword evidence="7" id="KW-0067">ATP-binding</keyword>
<dbReference type="InterPro" id="IPR003593">
    <property type="entry name" value="AAA+_ATPase"/>
</dbReference>
<dbReference type="GO" id="GO:0005319">
    <property type="term" value="F:lipid transporter activity"/>
    <property type="evidence" value="ECO:0007669"/>
    <property type="project" value="TreeGrafter"/>
</dbReference>
<feature type="transmembrane region" description="Helical" evidence="10">
    <location>
        <begin position="1096"/>
        <end position="1126"/>
    </location>
</feature>
<feature type="transmembrane region" description="Helical" evidence="10">
    <location>
        <begin position="37"/>
        <end position="57"/>
    </location>
</feature>
<feature type="transmembrane region" description="Helical" evidence="10">
    <location>
        <begin position="264"/>
        <end position="287"/>
    </location>
</feature>
<dbReference type="EMBL" id="JAACNH010000003">
    <property type="protein sequence ID" value="KAG8446450.1"/>
    <property type="molecule type" value="Genomic_DNA"/>
</dbReference>
<accession>A0A8T2JML4</accession>
<keyword evidence="9 10" id="KW-0472">Membrane</keyword>
<dbReference type="GO" id="GO:0005886">
    <property type="term" value="C:plasma membrane"/>
    <property type="evidence" value="ECO:0007669"/>
    <property type="project" value="UniProtKB-ARBA"/>
</dbReference>
<feature type="transmembrane region" description="Helical" evidence="10">
    <location>
        <begin position="1138"/>
        <end position="1163"/>
    </location>
</feature>
<dbReference type="SMART" id="SM00382">
    <property type="entry name" value="AAA"/>
    <property type="match status" value="2"/>
</dbReference>
<evidence type="ECO:0000256" key="3">
    <source>
        <dbReference type="ARBA" id="ARBA00022448"/>
    </source>
</evidence>
<dbReference type="Pfam" id="PF00005">
    <property type="entry name" value="ABC_tran"/>
    <property type="match status" value="2"/>
</dbReference>
<evidence type="ECO:0000256" key="1">
    <source>
        <dbReference type="ARBA" id="ARBA00004141"/>
    </source>
</evidence>
<comment type="subcellular location">
    <subcellularLocation>
        <location evidence="1">Membrane</location>
        <topology evidence="1">Multi-pass membrane protein</topology>
    </subcellularLocation>
</comment>
<dbReference type="GO" id="GO:0140359">
    <property type="term" value="F:ABC-type transporter activity"/>
    <property type="evidence" value="ECO:0007669"/>
    <property type="project" value="InterPro"/>
</dbReference>
<gene>
    <name evidence="12" type="ORF">GDO86_014054</name>
</gene>
<dbReference type="PANTHER" id="PTHR19229:SF274">
    <property type="entry name" value="ABC-TYPE ORGANIC ANION TRANSPORTER ABCA8"/>
    <property type="match status" value="1"/>
</dbReference>
<dbReference type="InterPro" id="IPR026082">
    <property type="entry name" value="ABCA"/>
</dbReference>
<name>A0A8T2JML4_9PIPI</name>
<comment type="caution">
    <text evidence="12">The sequence shown here is derived from an EMBL/GenBank/DDBJ whole genome shotgun (WGS) entry which is preliminary data.</text>
</comment>
<feature type="transmembrane region" description="Helical" evidence="10">
    <location>
        <begin position="1175"/>
        <end position="1194"/>
    </location>
</feature>
<proteinExistence type="inferred from homology"/>
<organism evidence="12 13">
    <name type="scientific">Hymenochirus boettgeri</name>
    <name type="common">Congo dwarf clawed frog</name>
    <dbReference type="NCBI Taxonomy" id="247094"/>
    <lineage>
        <taxon>Eukaryota</taxon>
        <taxon>Metazoa</taxon>
        <taxon>Chordata</taxon>
        <taxon>Craniata</taxon>
        <taxon>Vertebrata</taxon>
        <taxon>Euteleostomi</taxon>
        <taxon>Amphibia</taxon>
        <taxon>Batrachia</taxon>
        <taxon>Anura</taxon>
        <taxon>Pipoidea</taxon>
        <taxon>Pipidae</taxon>
        <taxon>Pipinae</taxon>
        <taxon>Hymenochirus</taxon>
    </lineage>
</organism>
<dbReference type="InterPro" id="IPR013525">
    <property type="entry name" value="ABC2_TM"/>
</dbReference>
<feature type="transmembrane region" description="Helical" evidence="10">
    <location>
        <begin position="1064"/>
        <end position="1090"/>
    </location>
</feature>
<reference evidence="12" key="1">
    <citation type="thesis" date="2020" institute="ProQuest LLC" country="789 East Eisenhower Parkway, Ann Arbor, MI, USA">
        <title>Comparative Genomics and Chromosome Evolution.</title>
        <authorList>
            <person name="Mudd A.B."/>
        </authorList>
    </citation>
    <scope>NUCLEOTIDE SEQUENCE</scope>
    <source>
        <strain evidence="12">Female2</strain>
        <tissue evidence="12">Blood</tissue>
    </source>
</reference>
<evidence type="ECO:0000256" key="10">
    <source>
        <dbReference type="SAM" id="Phobius"/>
    </source>
</evidence>
<keyword evidence="4 10" id="KW-0812">Transmembrane</keyword>
<dbReference type="Proteomes" id="UP000812440">
    <property type="component" value="Chromosome 8_10"/>
</dbReference>
<evidence type="ECO:0000313" key="12">
    <source>
        <dbReference type="EMBL" id="KAG8446449.1"/>
    </source>
</evidence>
<evidence type="ECO:0000256" key="8">
    <source>
        <dbReference type="ARBA" id="ARBA00022989"/>
    </source>
</evidence>
<feature type="transmembrane region" description="Helical" evidence="10">
    <location>
        <begin position="398"/>
        <end position="419"/>
    </location>
</feature>
<feature type="transmembrane region" description="Helical" evidence="10">
    <location>
        <begin position="1018"/>
        <end position="1043"/>
    </location>
</feature>
<dbReference type="Gene3D" id="3.40.50.300">
    <property type="entry name" value="P-loop containing nucleotide triphosphate hydrolases"/>
    <property type="match status" value="2"/>
</dbReference>
<protein>
    <recommendedName>
        <fullName evidence="11">ABC transporter domain-containing protein</fullName>
    </recommendedName>
</protein>
<dbReference type="GO" id="GO:0005524">
    <property type="term" value="F:ATP binding"/>
    <property type="evidence" value="ECO:0007669"/>
    <property type="project" value="UniProtKB-KW"/>
</dbReference>